<dbReference type="Pfam" id="PF01476">
    <property type="entry name" value="LysM"/>
    <property type="match status" value="1"/>
</dbReference>
<dbReference type="Proteomes" id="UP000559010">
    <property type="component" value="Unassembled WGS sequence"/>
</dbReference>
<sequence length="119" mass="13632">MELKQKYKSVIDIAEGTVQDLSIEENGNVLKITGKAQEEDKQRMWDAYKSIDPDMRAGDFILNVEATDFDEVYEIQPGDSLSKIGKKYGVSWQEIYEMNKDTIKDPDVIFPGQKIKIPK</sequence>
<dbReference type="AlphaFoldDB" id="A0A848IW69"/>
<name>A0A848IW69_9BACT</name>
<dbReference type="RefSeq" id="WP_169678034.1">
    <property type="nucleotide sequence ID" value="NZ_JABBNU010000002.1"/>
</dbReference>
<evidence type="ECO:0000313" key="3">
    <source>
        <dbReference type="Proteomes" id="UP000559010"/>
    </source>
</evidence>
<dbReference type="PROSITE" id="PS51782">
    <property type="entry name" value="LYSM"/>
    <property type="match status" value="1"/>
</dbReference>
<proteinExistence type="predicted"/>
<dbReference type="Gene3D" id="3.10.350.10">
    <property type="entry name" value="LysM domain"/>
    <property type="match status" value="1"/>
</dbReference>
<organism evidence="2 3">
    <name type="scientific">Marinigracilibium pacificum</name>
    <dbReference type="NCBI Taxonomy" id="2729599"/>
    <lineage>
        <taxon>Bacteria</taxon>
        <taxon>Pseudomonadati</taxon>
        <taxon>Bacteroidota</taxon>
        <taxon>Cytophagia</taxon>
        <taxon>Cytophagales</taxon>
        <taxon>Flammeovirgaceae</taxon>
        <taxon>Marinigracilibium</taxon>
    </lineage>
</organism>
<dbReference type="PANTHER" id="PTHR34700">
    <property type="entry name" value="POTASSIUM BINDING PROTEIN KBP"/>
    <property type="match status" value="1"/>
</dbReference>
<feature type="domain" description="LysM" evidence="1">
    <location>
        <begin position="71"/>
        <end position="117"/>
    </location>
</feature>
<dbReference type="PANTHER" id="PTHR34700:SF4">
    <property type="entry name" value="PHAGE-LIKE ELEMENT PBSX PROTEIN XKDP"/>
    <property type="match status" value="1"/>
</dbReference>
<evidence type="ECO:0000313" key="2">
    <source>
        <dbReference type="EMBL" id="NMM47408.1"/>
    </source>
</evidence>
<dbReference type="InterPro" id="IPR052196">
    <property type="entry name" value="Bact_Kbp"/>
</dbReference>
<protein>
    <submittedName>
        <fullName evidence="2">LysM peptidoglycan-binding domain-containing protein</fullName>
    </submittedName>
</protein>
<gene>
    <name evidence="2" type="ORF">HH304_03290</name>
</gene>
<dbReference type="InterPro" id="IPR036779">
    <property type="entry name" value="LysM_dom_sf"/>
</dbReference>
<evidence type="ECO:0000259" key="1">
    <source>
        <dbReference type="PROSITE" id="PS51782"/>
    </source>
</evidence>
<comment type="caution">
    <text evidence="2">The sequence shown here is derived from an EMBL/GenBank/DDBJ whole genome shotgun (WGS) entry which is preliminary data.</text>
</comment>
<accession>A0A848IW69</accession>
<reference evidence="2 3" key="1">
    <citation type="submission" date="2020-04" db="EMBL/GenBank/DDBJ databases">
        <title>Flammeovirgaceae bacterium KN852 isolated from deep sea.</title>
        <authorList>
            <person name="Zhang D.-C."/>
        </authorList>
    </citation>
    <scope>NUCLEOTIDE SEQUENCE [LARGE SCALE GENOMIC DNA]</scope>
    <source>
        <strain evidence="2 3">KN852</strain>
    </source>
</reference>
<dbReference type="SMART" id="SM00257">
    <property type="entry name" value="LysM"/>
    <property type="match status" value="1"/>
</dbReference>
<dbReference type="SUPFAM" id="SSF54106">
    <property type="entry name" value="LysM domain"/>
    <property type="match status" value="1"/>
</dbReference>
<dbReference type="InterPro" id="IPR018392">
    <property type="entry name" value="LysM"/>
</dbReference>
<keyword evidence="3" id="KW-1185">Reference proteome</keyword>
<dbReference type="CDD" id="cd00118">
    <property type="entry name" value="LysM"/>
    <property type="match status" value="1"/>
</dbReference>
<dbReference type="EMBL" id="JABBNU010000002">
    <property type="protein sequence ID" value="NMM47408.1"/>
    <property type="molecule type" value="Genomic_DNA"/>
</dbReference>